<dbReference type="GO" id="GO:0043565">
    <property type="term" value="F:sequence-specific DNA binding"/>
    <property type="evidence" value="ECO:0007669"/>
    <property type="project" value="InterPro"/>
</dbReference>
<sequence>MRSQGAELMPIEDLVRDVQNYGHRRRIGEDPLATEVAGLSVAMRRRATDIYPVLYQPIFCLVLQGVKQTWLGDQAVDFGPLQSLVVGLDLPTHARVLKADASRPYVALALEVDMALVHELLSEIEPHRRAGQPGGAIGVAEADAEVVDAMGRLFHLTGKPDAAPVLSPLIRKEIHFWLLKARHGQILRQLAERDSHASRIALAARLIRRSYASSLSVEDLAGEAGMSVSAFHAHFKAVTGSTPLNYQKQLRLLEARRLIAAERLSVASAAFQVGYESASQFSREYSRYFGHSPRQDLGAGVLSVAD</sequence>
<dbReference type="Pfam" id="PF12833">
    <property type="entry name" value="HTH_18"/>
    <property type="match status" value="1"/>
</dbReference>
<evidence type="ECO:0000256" key="2">
    <source>
        <dbReference type="ARBA" id="ARBA00023125"/>
    </source>
</evidence>
<dbReference type="EMBL" id="QTKU01000002">
    <property type="protein sequence ID" value="MBS8260313.1"/>
    <property type="molecule type" value="Genomic_DNA"/>
</dbReference>
<dbReference type="PANTHER" id="PTHR43436">
    <property type="entry name" value="ARAC-FAMILY TRANSCRIPTIONAL REGULATOR"/>
    <property type="match status" value="1"/>
</dbReference>
<dbReference type="PANTHER" id="PTHR43436:SF1">
    <property type="entry name" value="TRANSCRIPTIONAL REGULATORY PROTEIN"/>
    <property type="match status" value="1"/>
</dbReference>
<dbReference type="InterPro" id="IPR009594">
    <property type="entry name" value="Tscrpt_reg_HTH_AraC_N"/>
</dbReference>
<protein>
    <submittedName>
        <fullName evidence="5">AraC family transcriptional regulator</fullName>
    </submittedName>
</protein>
<dbReference type="PROSITE" id="PS01124">
    <property type="entry name" value="HTH_ARAC_FAMILY_2"/>
    <property type="match status" value="1"/>
</dbReference>
<dbReference type="Proteomes" id="UP000705379">
    <property type="component" value="Unassembled WGS sequence"/>
</dbReference>
<name>A0A944CE66_9HYPH</name>
<keyword evidence="2" id="KW-0238">DNA-binding</keyword>
<dbReference type="GO" id="GO:0003700">
    <property type="term" value="F:DNA-binding transcription factor activity"/>
    <property type="evidence" value="ECO:0007669"/>
    <property type="project" value="InterPro"/>
</dbReference>
<accession>A0A944CE66</accession>
<evidence type="ECO:0000313" key="5">
    <source>
        <dbReference type="EMBL" id="MBS8260313.1"/>
    </source>
</evidence>
<dbReference type="InterPro" id="IPR018062">
    <property type="entry name" value="HTH_AraC-typ_CS"/>
</dbReference>
<keyword evidence="1" id="KW-0805">Transcription regulation</keyword>
<evidence type="ECO:0000256" key="3">
    <source>
        <dbReference type="ARBA" id="ARBA00023163"/>
    </source>
</evidence>
<dbReference type="SMART" id="SM00342">
    <property type="entry name" value="HTH_ARAC"/>
    <property type="match status" value="1"/>
</dbReference>
<dbReference type="SUPFAM" id="SSF46689">
    <property type="entry name" value="Homeodomain-like"/>
    <property type="match status" value="2"/>
</dbReference>
<evidence type="ECO:0000259" key="4">
    <source>
        <dbReference type="PROSITE" id="PS01124"/>
    </source>
</evidence>
<dbReference type="AlphaFoldDB" id="A0A944CE66"/>
<reference evidence="5" key="1">
    <citation type="submission" date="2018-08" db="EMBL/GenBank/DDBJ databases">
        <authorList>
            <person name="Jin W."/>
            <person name="Wang H."/>
            <person name="Yang Y."/>
            <person name="Li M."/>
            <person name="Liu J."/>
        </authorList>
    </citation>
    <scope>NUCLEOTIDE SEQUENCE</scope>
    <source>
        <strain evidence="5">AESS21</strain>
    </source>
</reference>
<dbReference type="InterPro" id="IPR018060">
    <property type="entry name" value="HTH_AraC"/>
</dbReference>
<organism evidence="5 6">
    <name type="scientific">Roseibium polysiphoniae</name>
    <dbReference type="NCBI Taxonomy" id="2571221"/>
    <lineage>
        <taxon>Bacteria</taxon>
        <taxon>Pseudomonadati</taxon>
        <taxon>Pseudomonadota</taxon>
        <taxon>Alphaproteobacteria</taxon>
        <taxon>Hyphomicrobiales</taxon>
        <taxon>Stappiaceae</taxon>
        <taxon>Roseibium</taxon>
    </lineage>
</organism>
<comment type="caution">
    <text evidence="5">The sequence shown here is derived from an EMBL/GenBank/DDBJ whole genome shotgun (WGS) entry which is preliminary data.</text>
</comment>
<proteinExistence type="predicted"/>
<dbReference type="Pfam" id="PF06719">
    <property type="entry name" value="AraC_N"/>
    <property type="match status" value="1"/>
</dbReference>
<reference evidence="5" key="2">
    <citation type="journal article" date="2021" name="Microorganisms">
        <title>Bacterial Dimethylsulfoniopropionate Biosynthesis in the East China Sea.</title>
        <authorList>
            <person name="Liu J."/>
            <person name="Zhang Y."/>
            <person name="Liu J."/>
            <person name="Zhong H."/>
            <person name="Williams B.T."/>
            <person name="Zheng Y."/>
            <person name="Curson A.R.J."/>
            <person name="Sun C."/>
            <person name="Sun H."/>
            <person name="Song D."/>
            <person name="Wagner Mackenzie B."/>
            <person name="Bermejo Martinez A."/>
            <person name="Todd J.D."/>
            <person name="Zhang X.H."/>
        </authorList>
    </citation>
    <scope>NUCLEOTIDE SEQUENCE</scope>
    <source>
        <strain evidence="5">AESS21</strain>
    </source>
</reference>
<keyword evidence="3" id="KW-0804">Transcription</keyword>
<evidence type="ECO:0000313" key="6">
    <source>
        <dbReference type="Proteomes" id="UP000705379"/>
    </source>
</evidence>
<dbReference type="PROSITE" id="PS00041">
    <property type="entry name" value="HTH_ARAC_FAMILY_1"/>
    <property type="match status" value="1"/>
</dbReference>
<evidence type="ECO:0000256" key="1">
    <source>
        <dbReference type="ARBA" id="ARBA00023015"/>
    </source>
</evidence>
<dbReference type="Gene3D" id="1.10.10.60">
    <property type="entry name" value="Homeodomain-like"/>
    <property type="match status" value="2"/>
</dbReference>
<dbReference type="InterPro" id="IPR009057">
    <property type="entry name" value="Homeodomain-like_sf"/>
</dbReference>
<feature type="domain" description="HTH araC/xylS-type" evidence="4">
    <location>
        <begin position="201"/>
        <end position="299"/>
    </location>
</feature>
<gene>
    <name evidence="5" type="ORF">DYI23_08800</name>
</gene>